<name>A0A7M7KRW7_VARDE</name>
<feature type="transmembrane region" description="Helical" evidence="5">
    <location>
        <begin position="257"/>
        <end position="276"/>
    </location>
</feature>
<organism evidence="7 8">
    <name type="scientific">Varroa destructor</name>
    <name type="common">Honeybee mite</name>
    <dbReference type="NCBI Taxonomy" id="109461"/>
    <lineage>
        <taxon>Eukaryota</taxon>
        <taxon>Metazoa</taxon>
        <taxon>Ecdysozoa</taxon>
        <taxon>Arthropoda</taxon>
        <taxon>Chelicerata</taxon>
        <taxon>Arachnida</taxon>
        <taxon>Acari</taxon>
        <taxon>Parasitiformes</taxon>
        <taxon>Mesostigmata</taxon>
        <taxon>Gamasina</taxon>
        <taxon>Dermanyssoidea</taxon>
        <taxon>Varroidae</taxon>
        <taxon>Varroa</taxon>
    </lineage>
</organism>
<keyword evidence="8" id="KW-1185">Reference proteome</keyword>
<dbReference type="InterPro" id="IPR036259">
    <property type="entry name" value="MFS_trans_sf"/>
</dbReference>
<keyword evidence="3 5" id="KW-1133">Transmembrane helix</keyword>
<evidence type="ECO:0000256" key="1">
    <source>
        <dbReference type="ARBA" id="ARBA00004141"/>
    </source>
</evidence>
<dbReference type="PROSITE" id="PS50850">
    <property type="entry name" value="MFS"/>
    <property type="match status" value="1"/>
</dbReference>
<dbReference type="Proteomes" id="UP000594260">
    <property type="component" value="Unplaced"/>
</dbReference>
<reference evidence="7" key="1">
    <citation type="submission" date="2021-01" db="UniProtKB">
        <authorList>
            <consortium name="EnsemblMetazoa"/>
        </authorList>
    </citation>
    <scope>IDENTIFICATION</scope>
</reference>
<dbReference type="OMA" id="QLAFYGR"/>
<dbReference type="PANTHER" id="PTHR24064">
    <property type="entry name" value="SOLUTE CARRIER FAMILY 22 MEMBER"/>
    <property type="match status" value="1"/>
</dbReference>
<comment type="subcellular location">
    <subcellularLocation>
        <location evidence="1">Membrane</location>
        <topology evidence="1">Multi-pass membrane protein</topology>
    </subcellularLocation>
</comment>
<dbReference type="InParanoid" id="A0A7M7KRW7"/>
<dbReference type="RefSeq" id="XP_022669818.1">
    <property type="nucleotide sequence ID" value="XM_022814083.1"/>
</dbReference>
<evidence type="ECO:0000256" key="3">
    <source>
        <dbReference type="ARBA" id="ARBA00022989"/>
    </source>
</evidence>
<feature type="transmembrane region" description="Helical" evidence="5">
    <location>
        <begin position="488"/>
        <end position="505"/>
    </location>
</feature>
<dbReference type="RefSeq" id="XP_022669816.1">
    <property type="nucleotide sequence ID" value="XM_022814081.1"/>
</dbReference>
<evidence type="ECO:0000256" key="2">
    <source>
        <dbReference type="ARBA" id="ARBA00022692"/>
    </source>
</evidence>
<evidence type="ECO:0000256" key="5">
    <source>
        <dbReference type="SAM" id="Phobius"/>
    </source>
</evidence>
<dbReference type="EnsemblMetazoa" id="XM_022814081">
    <property type="protein sequence ID" value="XP_022669816"/>
    <property type="gene ID" value="LOC111253895"/>
</dbReference>
<dbReference type="Gene3D" id="1.20.1250.20">
    <property type="entry name" value="MFS general substrate transporter like domains"/>
    <property type="match status" value="1"/>
</dbReference>
<feature type="transmembrane region" description="Helical" evidence="5">
    <location>
        <begin position="341"/>
        <end position="362"/>
    </location>
</feature>
<sequence>MSMTFEQALDQVGSFGRFQYFLIFYLCLLVVPLRVIPLSVHIFTLLEPPHWCKNPYLEIRGYTQEQIKNYSIPLKHSDHYHYSKCKMYDYNWESWDASRWPEFNDSSKVMPCKYGYVYDYSNVYPTIISENDWVCGDTYKAYIANSVFFASMSIGVLAIGHIGDIVGRVPVMFVTYALAGLTGIFTYFSGGSFELFVITRFVMGFVLLSISITPFVLAVEYVPKQRRMLVLSAFRFVYPVVGVFVPWIAYASGYWRTLQLLNVVPCCIAAPLSYFIPESSRWLLSKGKLEETKQILHKIARWNGNRVDPNAFDTLELPISEKKNQMNVLAIWKYPRLRRNILLTFFIWVNACLVYSAGQLYAAQVTPSPFLMTSATNGVDILATAVAMPLADFWGRKPSMVLFYMLSSVAYFVIGCLPYEFTMMFVLLMVGRFALTMAYNVGYLYAAEIYPTEIRSQILSVRQAFGSIGKFLSSQIVMLAYYGPYIPLLIFGGVSGSTALMAIPLPETLHQDLPETLEDAENMTGLPRSCVFACPGAPPPENVEGATGVSPAVRHRARTLSAVSAATVDSTSPEM</sequence>
<dbReference type="InterPro" id="IPR005828">
    <property type="entry name" value="MFS_sugar_transport-like"/>
</dbReference>
<dbReference type="KEGG" id="vde:111253895"/>
<feature type="transmembrane region" description="Helical" evidence="5">
    <location>
        <begin position="142"/>
        <end position="162"/>
    </location>
</feature>
<feature type="transmembrane region" description="Helical" evidence="5">
    <location>
        <begin position="401"/>
        <end position="421"/>
    </location>
</feature>
<feature type="transmembrane region" description="Helical" evidence="5">
    <location>
        <begin position="169"/>
        <end position="189"/>
    </location>
</feature>
<feature type="transmembrane region" description="Helical" evidence="5">
    <location>
        <begin position="195"/>
        <end position="217"/>
    </location>
</feature>
<evidence type="ECO:0000313" key="8">
    <source>
        <dbReference type="Proteomes" id="UP000594260"/>
    </source>
</evidence>
<dbReference type="EnsemblMetazoa" id="XM_022814083">
    <property type="protein sequence ID" value="XP_022669818"/>
    <property type="gene ID" value="LOC111253895"/>
</dbReference>
<feature type="transmembrane region" description="Helical" evidence="5">
    <location>
        <begin position="229"/>
        <end position="251"/>
    </location>
</feature>
<feature type="transmembrane region" description="Helical" evidence="5">
    <location>
        <begin position="20"/>
        <end position="46"/>
    </location>
</feature>
<dbReference type="GeneID" id="111253895"/>
<dbReference type="GO" id="GO:0016020">
    <property type="term" value="C:membrane"/>
    <property type="evidence" value="ECO:0007669"/>
    <property type="project" value="UniProtKB-SubCell"/>
</dbReference>
<evidence type="ECO:0000313" key="7">
    <source>
        <dbReference type="EnsemblMetazoa" id="XP_022669816"/>
    </source>
</evidence>
<protein>
    <recommendedName>
        <fullName evidence="6">Major facilitator superfamily (MFS) profile domain-containing protein</fullName>
    </recommendedName>
</protein>
<dbReference type="GO" id="GO:0022857">
    <property type="term" value="F:transmembrane transporter activity"/>
    <property type="evidence" value="ECO:0007669"/>
    <property type="project" value="InterPro"/>
</dbReference>
<proteinExistence type="predicted"/>
<dbReference type="AlphaFoldDB" id="A0A7M7KRW7"/>
<evidence type="ECO:0000256" key="4">
    <source>
        <dbReference type="ARBA" id="ARBA00023136"/>
    </source>
</evidence>
<dbReference type="SUPFAM" id="SSF103473">
    <property type="entry name" value="MFS general substrate transporter"/>
    <property type="match status" value="1"/>
</dbReference>
<keyword evidence="4 5" id="KW-0472">Membrane</keyword>
<feature type="domain" description="Major facilitator superfamily (MFS) profile" evidence="6">
    <location>
        <begin position="27"/>
        <end position="510"/>
    </location>
</feature>
<accession>A0A7M7KRW7</accession>
<dbReference type="OrthoDB" id="6884957at2759"/>
<evidence type="ECO:0000259" key="6">
    <source>
        <dbReference type="PROSITE" id="PS50850"/>
    </source>
</evidence>
<dbReference type="Pfam" id="PF00083">
    <property type="entry name" value="Sugar_tr"/>
    <property type="match status" value="1"/>
</dbReference>
<dbReference type="InterPro" id="IPR020846">
    <property type="entry name" value="MFS_dom"/>
</dbReference>
<keyword evidence="2 5" id="KW-0812">Transmembrane</keyword>